<dbReference type="EMBL" id="GBRH01265048">
    <property type="protein sequence ID" value="JAD32847.1"/>
    <property type="molecule type" value="Transcribed_RNA"/>
</dbReference>
<name>A0A0A8ZD91_ARUDO</name>
<accession>A0A0A8ZD91</accession>
<organism evidence="1">
    <name type="scientific">Arundo donax</name>
    <name type="common">Giant reed</name>
    <name type="synonym">Donax arundinaceus</name>
    <dbReference type="NCBI Taxonomy" id="35708"/>
    <lineage>
        <taxon>Eukaryota</taxon>
        <taxon>Viridiplantae</taxon>
        <taxon>Streptophyta</taxon>
        <taxon>Embryophyta</taxon>
        <taxon>Tracheophyta</taxon>
        <taxon>Spermatophyta</taxon>
        <taxon>Magnoliopsida</taxon>
        <taxon>Liliopsida</taxon>
        <taxon>Poales</taxon>
        <taxon>Poaceae</taxon>
        <taxon>PACMAD clade</taxon>
        <taxon>Arundinoideae</taxon>
        <taxon>Arundineae</taxon>
        <taxon>Arundo</taxon>
    </lineage>
</organism>
<reference evidence="1" key="2">
    <citation type="journal article" date="2015" name="Data Brief">
        <title>Shoot transcriptome of the giant reed, Arundo donax.</title>
        <authorList>
            <person name="Barrero R.A."/>
            <person name="Guerrero F.D."/>
            <person name="Moolhuijzen P."/>
            <person name="Goolsby J.A."/>
            <person name="Tidwell J."/>
            <person name="Bellgard S.E."/>
            <person name="Bellgard M.I."/>
        </authorList>
    </citation>
    <scope>NUCLEOTIDE SEQUENCE</scope>
    <source>
        <tissue evidence="1">Shoot tissue taken approximately 20 cm above the soil surface</tissue>
    </source>
</reference>
<proteinExistence type="predicted"/>
<evidence type="ECO:0000313" key="1">
    <source>
        <dbReference type="EMBL" id="JAD32847.1"/>
    </source>
</evidence>
<protein>
    <submittedName>
        <fullName evidence="1">Uncharacterized protein</fullName>
    </submittedName>
</protein>
<sequence>MWCTQVRRRCRRTST</sequence>
<reference evidence="1" key="1">
    <citation type="submission" date="2014-09" db="EMBL/GenBank/DDBJ databases">
        <authorList>
            <person name="Magalhaes I.L.F."/>
            <person name="Oliveira U."/>
            <person name="Santos F.R."/>
            <person name="Vidigal T.H.D.A."/>
            <person name="Brescovit A.D."/>
            <person name="Santos A.J."/>
        </authorList>
    </citation>
    <scope>NUCLEOTIDE SEQUENCE</scope>
    <source>
        <tissue evidence="1">Shoot tissue taken approximately 20 cm above the soil surface</tissue>
    </source>
</reference>